<dbReference type="KEGG" id="vg:35382661"/>
<dbReference type="RefSeq" id="YP_009449036.1">
    <property type="nucleotide sequence ID" value="NC_036594.1"/>
</dbReference>
<proteinExistence type="predicted"/>
<sequence length="167" mass="19012">MGNGGNVGSTRSTNWSFFTDQAALYRGRTTQAKPFTFSNPAYRDGGYVWNTANWSYPQPWSASAPSFQYLYVWSNNSNNECGVYYRSTDANFSNQPTVDLTGSKTRGSKVRMQYEFTDGTASAWYDLSLVRGPADQERKWWSAVIQLPLGELNKKVGKFNFFVEYYV</sequence>
<dbReference type="EMBL" id="LT906555">
    <property type="protein sequence ID" value="SNW62734.1"/>
    <property type="molecule type" value="Genomic_DNA"/>
</dbReference>
<evidence type="ECO:0000313" key="2">
    <source>
        <dbReference type="Proteomes" id="UP000236316"/>
    </source>
</evidence>
<dbReference type="Proteomes" id="UP000236316">
    <property type="component" value="Segment"/>
</dbReference>
<accession>A0A2I2L5C7</accession>
<protein>
    <submittedName>
        <fullName evidence="1">Uncharacterized protein</fullName>
    </submittedName>
</protein>
<evidence type="ECO:0000313" key="1">
    <source>
        <dbReference type="EMBL" id="SNW62734.1"/>
    </source>
</evidence>
<organism evidence="1">
    <name type="scientific">Orpheovirus IHUMI-LCC2</name>
    <dbReference type="NCBI Taxonomy" id="2023057"/>
    <lineage>
        <taxon>Viruses</taxon>
        <taxon>Varidnaviria</taxon>
        <taxon>Bamfordvirae</taxon>
        <taxon>Nucleocytoviricota</taxon>
        <taxon>Megaviricetes</taxon>
        <taxon>Pimascovirales</taxon>
        <taxon>Ocovirineae</taxon>
        <taxon>Orpheoviridae</taxon>
        <taxon>Alphaorpheovirus</taxon>
        <taxon>Alphaorpheovirus massiliense</taxon>
    </lineage>
</organism>
<name>A0A2I2L5C7_9VIRU</name>
<dbReference type="GeneID" id="35382661"/>
<reference evidence="1" key="1">
    <citation type="submission" date="2017-08" db="EMBL/GenBank/DDBJ databases">
        <authorList>
            <consortium name="Urmite Genomes"/>
        </authorList>
    </citation>
    <scope>NUCLEOTIDE SEQUENCE [LARGE SCALE GENOMIC DNA]</scope>
    <source>
        <strain evidence="1">IHUMI-LCC2</strain>
    </source>
</reference>
<keyword evidence="2" id="KW-1185">Reference proteome</keyword>
<gene>
    <name evidence="1" type="ORF">ORPV_830</name>
</gene>